<dbReference type="SUPFAM" id="SSF54368">
    <property type="entry name" value="Glutamine synthetase, N-terminal domain"/>
    <property type="match status" value="1"/>
</dbReference>
<protein>
    <submittedName>
        <fullName evidence="5">Glutamine synthetase</fullName>
    </submittedName>
</protein>
<evidence type="ECO:0000256" key="3">
    <source>
        <dbReference type="RuleBase" id="RU000384"/>
    </source>
</evidence>
<dbReference type="SUPFAM" id="SSF55931">
    <property type="entry name" value="Glutamine synthetase/guanido kinase"/>
    <property type="match status" value="1"/>
</dbReference>
<reference evidence="5 6" key="1">
    <citation type="journal article" date="2017" name="Int. J. Syst. Evol. Microbiol.">
        <title>Ramlibacter alkalitolerans sp. nov., alkali-tolerant bacterium isolated from soil of ginseng.</title>
        <authorList>
            <person name="Lee D.H."/>
            <person name="Cha C.J."/>
        </authorList>
    </citation>
    <scope>NUCLEOTIDE SEQUENCE [LARGE SCALE GENOMIC DNA]</scope>
    <source>
        <strain evidence="5 6">KACC 19305</strain>
    </source>
</reference>
<dbReference type="InterPro" id="IPR008146">
    <property type="entry name" value="Gln_synth_cat_dom"/>
</dbReference>
<gene>
    <name evidence="5" type="ORF">JI746_27035</name>
</gene>
<dbReference type="PANTHER" id="PTHR43785">
    <property type="entry name" value="GAMMA-GLUTAMYLPUTRESCINE SYNTHETASE"/>
    <property type="match status" value="1"/>
</dbReference>
<evidence type="ECO:0000256" key="2">
    <source>
        <dbReference type="PROSITE-ProRule" id="PRU01331"/>
    </source>
</evidence>
<sequence>MTSFAQRCGVHDAAREEAVARVAQRIEAQGLELVRFAWCDLHGVLRGKTLVAAAAPRALREGLGMVSTLMLKDTSDRTAFRVFEPGGTDSLPGFGFANNLQLLGDPASFRQLPWTAATGWIQCQPWFTDGQPVELDTRRVLQRALARLEKAGFELKCGLEIEFHIYRIEDAQAQLDAEQAAWPAPVPRVSLVHPGYNLLAEGWYDLAEEPLRIVLRTAQALGLPLLSLEVELGPSQVEAVFEPTDALTAADNMVLFRNAVKMALRRAGYHATFMCRPPFPNIMSSGWHLHQSLVDLHTGANAFRRDSPGTHTTPADAGSTLSQVGEHWLAGLLQHARGMAVFCTPTANGFGRFRPNALAPQSVLWGRDNRGALLRVIGDCGDEATRIENRIGEPAANPYLYIASQVHAGLEGIGRRLLPPAATDAPYAGTGENLPTSLGEALAALRTDLGLCEAFGAAFIDYFTQIKRSEQQRLEAADDSEEFMRREYFGRL</sequence>
<keyword evidence="1" id="KW-0436">Ligase</keyword>
<dbReference type="PROSITE" id="PS51987">
    <property type="entry name" value="GS_CATALYTIC"/>
    <property type="match status" value="1"/>
</dbReference>
<comment type="caution">
    <text evidence="5">The sequence shown here is derived from an EMBL/GenBank/DDBJ whole genome shotgun (WGS) entry which is preliminary data.</text>
</comment>
<dbReference type="EMBL" id="JAEQND010000023">
    <property type="protein sequence ID" value="MBL0428787.1"/>
    <property type="molecule type" value="Genomic_DNA"/>
</dbReference>
<dbReference type="Gene3D" id="3.10.20.70">
    <property type="entry name" value="Glutamine synthetase, N-terminal domain"/>
    <property type="match status" value="1"/>
</dbReference>
<feature type="domain" description="GS catalytic" evidence="4">
    <location>
        <begin position="137"/>
        <end position="492"/>
    </location>
</feature>
<name>A0ABS1JX64_9BURK</name>
<dbReference type="Gene3D" id="3.30.590.10">
    <property type="entry name" value="Glutamine synthetase/guanido kinase, catalytic domain"/>
    <property type="match status" value="1"/>
</dbReference>
<proteinExistence type="inferred from homology"/>
<dbReference type="RefSeq" id="WP_201693425.1">
    <property type="nucleotide sequence ID" value="NZ_JAEQND010000023.1"/>
</dbReference>
<organism evidence="5 6">
    <name type="scientific">Ramlibacter alkalitolerans</name>
    <dbReference type="NCBI Taxonomy" id="2039631"/>
    <lineage>
        <taxon>Bacteria</taxon>
        <taxon>Pseudomonadati</taxon>
        <taxon>Pseudomonadota</taxon>
        <taxon>Betaproteobacteria</taxon>
        <taxon>Burkholderiales</taxon>
        <taxon>Comamonadaceae</taxon>
        <taxon>Ramlibacter</taxon>
    </lineage>
</organism>
<evidence type="ECO:0000259" key="4">
    <source>
        <dbReference type="PROSITE" id="PS51987"/>
    </source>
</evidence>
<evidence type="ECO:0000256" key="1">
    <source>
        <dbReference type="ARBA" id="ARBA00022598"/>
    </source>
</evidence>
<dbReference type="Pfam" id="PF00120">
    <property type="entry name" value="Gln-synt_C"/>
    <property type="match status" value="1"/>
</dbReference>
<evidence type="ECO:0000313" key="5">
    <source>
        <dbReference type="EMBL" id="MBL0428787.1"/>
    </source>
</evidence>
<dbReference type="SMART" id="SM01230">
    <property type="entry name" value="Gln-synt_C"/>
    <property type="match status" value="1"/>
</dbReference>
<accession>A0ABS1JX64</accession>
<keyword evidence="6" id="KW-1185">Reference proteome</keyword>
<dbReference type="Proteomes" id="UP000622707">
    <property type="component" value="Unassembled WGS sequence"/>
</dbReference>
<evidence type="ECO:0000313" key="6">
    <source>
        <dbReference type="Proteomes" id="UP000622707"/>
    </source>
</evidence>
<dbReference type="PANTHER" id="PTHR43785:SF12">
    <property type="entry name" value="TYPE-1 GLUTAMINE SYNTHETASE 2"/>
    <property type="match status" value="1"/>
</dbReference>
<dbReference type="InterPro" id="IPR036651">
    <property type="entry name" value="Gln_synt_N_sf"/>
</dbReference>
<comment type="similarity">
    <text evidence="2 3">Belongs to the glutamine synthetase family.</text>
</comment>
<dbReference type="InterPro" id="IPR014746">
    <property type="entry name" value="Gln_synth/guanido_kin_cat_dom"/>
</dbReference>